<gene>
    <name evidence="5" type="ORF">AS194_04135</name>
</gene>
<dbReference type="Gene3D" id="1.10.10.10">
    <property type="entry name" value="Winged helix-like DNA-binding domain superfamily/Winged helix DNA-binding domain"/>
    <property type="match status" value="1"/>
</dbReference>
<keyword evidence="6" id="KW-1185">Reference proteome</keyword>
<dbReference type="InterPro" id="IPR011663">
    <property type="entry name" value="UTRA"/>
</dbReference>
<evidence type="ECO:0000256" key="3">
    <source>
        <dbReference type="ARBA" id="ARBA00023163"/>
    </source>
</evidence>
<dbReference type="InterPro" id="IPR050679">
    <property type="entry name" value="Bact_HTH_transcr_reg"/>
</dbReference>
<dbReference type="Pfam" id="PF07702">
    <property type="entry name" value="UTRA"/>
    <property type="match status" value="1"/>
</dbReference>
<sequence length="241" mass="28557">MMDNFKKFNMPRYEQVRWHIQTLLTENKWDEKTPLPTEQEFADKYQVSVGTVRKAVEKLVDDGVLIKQQGRGTFLKRPNFEGSLLRFFKYRDKDASYVIPTGVIKKVMLIEPVEAINKELNIHEKESLIYIERVRIVEDRVILSERIWLPKSRYEDFVGLEPEDFENLLYPFYYKKCGQFVSSAVEMLFFISNHVDPYLDNTKQENLVKVCRVAKNLEGDPIEYRESYGLAEKFSYEVNII</sequence>
<dbReference type="AlphaFoldDB" id="A0A0T6DTV0"/>
<feature type="domain" description="HTH gntR-type" evidence="4">
    <location>
        <begin position="10"/>
        <end position="78"/>
    </location>
</feature>
<dbReference type="InterPro" id="IPR000524">
    <property type="entry name" value="Tscrpt_reg_HTH_GntR"/>
</dbReference>
<dbReference type="SUPFAM" id="SSF46785">
    <property type="entry name" value="Winged helix' DNA-binding domain"/>
    <property type="match status" value="1"/>
</dbReference>
<name>A0A0T6DTV0_9GAMM</name>
<comment type="caution">
    <text evidence="5">The sequence shown here is derived from an EMBL/GenBank/DDBJ whole genome shotgun (WGS) entry which is preliminary data.</text>
</comment>
<dbReference type="PROSITE" id="PS50949">
    <property type="entry name" value="HTH_GNTR"/>
    <property type="match status" value="1"/>
</dbReference>
<dbReference type="Pfam" id="PF00392">
    <property type="entry name" value="GntR"/>
    <property type="match status" value="1"/>
</dbReference>
<organism evidence="5 6">
    <name type="scientific">Psychrobacter piscatorii</name>
    <dbReference type="NCBI Taxonomy" id="554343"/>
    <lineage>
        <taxon>Bacteria</taxon>
        <taxon>Pseudomonadati</taxon>
        <taxon>Pseudomonadota</taxon>
        <taxon>Gammaproteobacteria</taxon>
        <taxon>Moraxellales</taxon>
        <taxon>Moraxellaceae</taxon>
        <taxon>Psychrobacter</taxon>
    </lineage>
</organism>
<dbReference type="GO" id="GO:0003700">
    <property type="term" value="F:DNA-binding transcription factor activity"/>
    <property type="evidence" value="ECO:0007669"/>
    <property type="project" value="InterPro"/>
</dbReference>
<dbReference type="GO" id="GO:0045892">
    <property type="term" value="P:negative regulation of DNA-templated transcription"/>
    <property type="evidence" value="ECO:0007669"/>
    <property type="project" value="TreeGrafter"/>
</dbReference>
<dbReference type="PANTHER" id="PTHR44846">
    <property type="entry name" value="MANNOSYL-D-GLYCERATE TRANSPORT/METABOLISM SYSTEM REPRESSOR MNGR-RELATED"/>
    <property type="match status" value="1"/>
</dbReference>
<protein>
    <submittedName>
        <fullName evidence="5">GntR family transcriptional regulator</fullName>
    </submittedName>
</protein>
<dbReference type="SMART" id="SM00866">
    <property type="entry name" value="UTRA"/>
    <property type="match status" value="1"/>
</dbReference>
<dbReference type="SUPFAM" id="SSF64288">
    <property type="entry name" value="Chorismate lyase-like"/>
    <property type="match status" value="1"/>
</dbReference>
<dbReference type="STRING" id="554343.AS194_04135"/>
<dbReference type="GO" id="GO:0003677">
    <property type="term" value="F:DNA binding"/>
    <property type="evidence" value="ECO:0007669"/>
    <property type="project" value="UniProtKB-KW"/>
</dbReference>
<keyword evidence="2" id="KW-0238">DNA-binding</keyword>
<evidence type="ECO:0000313" key="5">
    <source>
        <dbReference type="EMBL" id="KRU23470.1"/>
    </source>
</evidence>
<dbReference type="InterPro" id="IPR036388">
    <property type="entry name" value="WH-like_DNA-bd_sf"/>
</dbReference>
<dbReference type="PANTHER" id="PTHR44846:SF1">
    <property type="entry name" value="MANNOSYL-D-GLYCERATE TRANSPORT_METABOLISM SYSTEM REPRESSOR MNGR-RELATED"/>
    <property type="match status" value="1"/>
</dbReference>
<dbReference type="CDD" id="cd07377">
    <property type="entry name" value="WHTH_GntR"/>
    <property type="match status" value="1"/>
</dbReference>
<evidence type="ECO:0000259" key="4">
    <source>
        <dbReference type="PROSITE" id="PS50949"/>
    </source>
</evidence>
<dbReference type="InterPro" id="IPR036390">
    <property type="entry name" value="WH_DNA-bd_sf"/>
</dbReference>
<dbReference type="EMBL" id="LNDJ01000024">
    <property type="protein sequence ID" value="KRU23470.1"/>
    <property type="molecule type" value="Genomic_DNA"/>
</dbReference>
<reference evidence="5 6" key="1">
    <citation type="submission" date="2015-11" db="EMBL/GenBank/DDBJ databases">
        <title>Permanent draft genome of Psychrobacter piscatorii LQ58.</title>
        <authorList>
            <person name="Zhou M."/>
            <person name="Dong B."/>
            <person name="Liu Q."/>
        </authorList>
    </citation>
    <scope>NUCLEOTIDE SEQUENCE [LARGE SCALE GENOMIC DNA]</scope>
    <source>
        <strain evidence="5 6">LQ58</strain>
    </source>
</reference>
<keyword evidence="1" id="KW-0805">Transcription regulation</keyword>
<keyword evidence="3" id="KW-0804">Transcription</keyword>
<evidence type="ECO:0000256" key="2">
    <source>
        <dbReference type="ARBA" id="ARBA00023125"/>
    </source>
</evidence>
<proteinExistence type="predicted"/>
<dbReference type="Gene3D" id="3.40.1410.10">
    <property type="entry name" value="Chorismate lyase-like"/>
    <property type="match status" value="1"/>
</dbReference>
<dbReference type="SMART" id="SM00345">
    <property type="entry name" value="HTH_GNTR"/>
    <property type="match status" value="1"/>
</dbReference>
<evidence type="ECO:0000256" key="1">
    <source>
        <dbReference type="ARBA" id="ARBA00023015"/>
    </source>
</evidence>
<dbReference type="InterPro" id="IPR028978">
    <property type="entry name" value="Chorismate_lyase_/UTRA_dom_sf"/>
</dbReference>
<dbReference type="Proteomes" id="UP000051202">
    <property type="component" value="Unassembled WGS sequence"/>
</dbReference>
<accession>A0A0T6DTV0</accession>
<evidence type="ECO:0000313" key="6">
    <source>
        <dbReference type="Proteomes" id="UP000051202"/>
    </source>
</evidence>